<feature type="domain" description="RPAP1 C-terminal" evidence="6">
    <location>
        <begin position="269"/>
        <end position="336"/>
    </location>
</feature>
<evidence type="ECO:0000313" key="11">
    <source>
        <dbReference type="Proteomes" id="UP000092461"/>
    </source>
</evidence>
<dbReference type="Pfam" id="PF25766">
    <property type="entry name" value="TPR_RPAP1"/>
    <property type="match status" value="1"/>
</dbReference>
<feature type="domain" description="RPAP1/MINIYO-like TPR repeats" evidence="8">
    <location>
        <begin position="881"/>
        <end position="1094"/>
    </location>
</feature>
<evidence type="ECO:0000256" key="4">
    <source>
        <dbReference type="ARBA" id="ARBA00023242"/>
    </source>
</evidence>
<dbReference type="AlphaFoldDB" id="A0A1B0CE78"/>
<reference evidence="11" key="1">
    <citation type="submission" date="2012-05" db="EMBL/GenBank/DDBJ databases">
        <title>Whole Genome Assembly of Lutzomyia longipalpis.</title>
        <authorList>
            <person name="Richards S."/>
            <person name="Qu C."/>
            <person name="Dillon R."/>
            <person name="Worley K."/>
            <person name="Scherer S."/>
            <person name="Batterton M."/>
            <person name="Taylor A."/>
            <person name="Hawes A."/>
            <person name="Hernandez B."/>
            <person name="Kovar C."/>
            <person name="Mandapat C."/>
            <person name="Pham C."/>
            <person name="Qu C."/>
            <person name="Jing C."/>
            <person name="Bess C."/>
            <person name="Bandaranaike D."/>
            <person name="Ngo D."/>
            <person name="Ongeri F."/>
            <person name="Arias F."/>
            <person name="Lara F."/>
            <person name="Weissenberger G."/>
            <person name="Kamau G."/>
            <person name="Han H."/>
            <person name="Shen H."/>
            <person name="Dinh H."/>
            <person name="Khalil I."/>
            <person name="Jones J."/>
            <person name="Shafer J."/>
            <person name="Jayaseelan J."/>
            <person name="Quiroz J."/>
            <person name="Blankenburg K."/>
            <person name="Nguyen L."/>
            <person name="Jackson L."/>
            <person name="Francisco L."/>
            <person name="Tang L.-Y."/>
            <person name="Pu L.-L."/>
            <person name="Perales L."/>
            <person name="Lorensuhewa L."/>
            <person name="Munidasa M."/>
            <person name="Coyle M."/>
            <person name="Taylor M."/>
            <person name="Puazo M."/>
            <person name="Firestine M."/>
            <person name="Scheel M."/>
            <person name="Javaid M."/>
            <person name="Wang M."/>
            <person name="Li M."/>
            <person name="Tabassum N."/>
            <person name="Saada N."/>
            <person name="Osuji N."/>
            <person name="Aqrawi P."/>
            <person name="Fu Q."/>
            <person name="Thornton R."/>
            <person name="Raj R."/>
            <person name="Goodspeed R."/>
            <person name="Mata R."/>
            <person name="Najjar R."/>
            <person name="Gubbala S."/>
            <person name="Lee S."/>
            <person name="Denson S."/>
            <person name="Patil S."/>
            <person name="Macmil S."/>
            <person name="Qi S."/>
            <person name="Matskevitch T."/>
            <person name="Palculict T."/>
            <person name="Mathew T."/>
            <person name="Vee V."/>
            <person name="Velamala V."/>
            <person name="Korchina V."/>
            <person name="Cai W."/>
            <person name="Liu W."/>
            <person name="Dai W."/>
            <person name="Zou X."/>
            <person name="Zhu Y."/>
            <person name="Zhang Y."/>
            <person name="Wu Y.-Q."/>
            <person name="Xin Y."/>
            <person name="Nazarath L."/>
            <person name="Kovar C."/>
            <person name="Han Y."/>
            <person name="Muzny D."/>
            <person name="Gibbs R."/>
        </authorList>
    </citation>
    <scope>NUCLEOTIDE SEQUENCE [LARGE SCALE GENOMIC DNA]</scope>
    <source>
        <strain evidence="11">Jacobina</strain>
    </source>
</reference>
<dbReference type="PANTHER" id="PTHR21483:SF18">
    <property type="entry name" value="RNA POLYMERASE II-ASSOCIATED PROTEIN 1"/>
    <property type="match status" value="1"/>
</dbReference>
<reference evidence="10" key="3">
    <citation type="submission" date="2020-05" db="UniProtKB">
        <authorList>
            <consortium name="EnsemblMetazoa"/>
        </authorList>
    </citation>
    <scope>IDENTIFICATION</scope>
    <source>
        <strain evidence="10">Jacobina</strain>
    </source>
</reference>
<dbReference type="VEuPathDB" id="VectorBase:LLONM1_001518"/>
<evidence type="ECO:0000259" key="6">
    <source>
        <dbReference type="Pfam" id="PF08620"/>
    </source>
</evidence>
<feature type="compositionally biased region" description="Basic and acidic residues" evidence="5">
    <location>
        <begin position="57"/>
        <end position="67"/>
    </location>
</feature>
<dbReference type="InterPro" id="IPR013929">
    <property type="entry name" value="RPAP1_C"/>
</dbReference>
<dbReference type="InterPro" id="IPR013930">
    <property type="entry name" value="RPAP1_N"/>
</dbReference>
<evidence type="ECO:0000313" key="10">
    <source>
        <dbReference type="EnsemblMetazoa" id="LLOJ002648-PA"/>
    </source>
</evidence>
<dbReference type="Proteomes" id="UP000092461">
    <property type="component" value="Unassembled WGS sequence"/>
</dbReference>
<keyword evidence="3" id="KW-0804">Transcription</keyword>
<keyword evidence="4" id="KW-0539">Nucleus</keyword>
<evidence type="ECO:0000313" key="9">
    <source>
        <dbReference type="EMBL" id="MBC1176679.1"/>
    </source>
</evidence>
<dbReference type="VEuPathDB" id="VectorBase:LLOJ002648"/>
<dbReference type="EnsemblMetazoa" id="LLOJ002648-RA">
    <property type="protein sequence ID" value="LLOJ002648-PA"/>
    <property type="gene ID" value="LLOJ002648"/>
</dbReference>
<reference evidence="9" key="2">
    <citation type="journal article" date="2020" name="BMC">
        <title>Leishmania infection induces a limited differential gene expression in the sand fly midgut.</title>
        <authorList>
            <person name="Coutinho-Abreu I.V."/>
            <person name="Serafim T.D."/>
            <person name="Meneses C."/>
            <person name="Kamhawi S."/>
            <person name="Oliveira F."/>
            <person name="Valenzuela J.G."/>
        </authorList>
    </citation>
    <scope>NUCLEOTIDE SEQUENCE</scope>
    <source>
        <strain evidence="9">Jacobina</strain>
        <tissue evidence="9">Midgut</tissue>
    </source>
</reference>
<keyword evidence="11" id="KW-1185">Reference proteome</keyword>
<dbReference type="InterPro" id="IPR057989">
    <property type="entry name" value="TPR_RPAP1/MINIYO-like"/>
</dbReference>
<dbReference type="EMBL" id="AJWK01008657">
    <property type="status" value="NOT_ANNOTATED_CDS"/>
    <property type="molecule type" value="Genomic_DNA"/>
</dbReference>
<dbReference type="EMBL" id="GITU01007976">
    <property type="protein sequence ID" value="MBC1176679.1"/>
    <property type="molecule type" value="Transcribed_RNA"/>
</dbReference>
<sequence>MLKRPKATDSEKDILQFQNEYLDEKRRSSSFQPSAKVVRVGEASQTGKKQSLFAKSRNKEAQEKDSSADTTQKGFVIGDIVERHPEGFQGEGSHPVGAQESFPRTEKIDINVKSEGKSIFAKLREEKVKKIHQNEKQDVKDFREFGEKSFILTGAESSSIHEENVKVLSQMSKEEIEIERERLMKSLDPKLLEYIRSKRKTPQAPQVMDVEESTKIEAPQQIELPEVPILGDEERQNWLHFDKYEADKFQWMTSVPKNIPKLKKGEAFEARFDWKGILLPFVEKDDKTANNRELYLHGEDPHRPGYTIQELFRLARSNVTQQRIQALNAIAGILRIYNQGFYDDISELPISKIFFLLRFALDDTATAVVEAAAKGLSSLFSNEIDELLLDTLFETQLGIVQPLFGNTEAGDGLEKNFSKLKIESTDLDEEMSNIEQMNDFHLAETDLVKCLLRTNILKRIHFLLAYEQIPDTGVIALTRILEGCARDVLEREEILPCLIRKHLIGMNELPEGSGKVQAMILKLLRITVCALNSPNLLKQLNILPILMEYCHTRRDLNADFLQLQIESYRLEWHYNAMPFANGSLQLRQHAAVLISVLNHTSFDWRNSICSQTLQLCFGKWTTLYSQGKNHDFSHNVLITCCFELISRQPQHLVGEFVNKYFQNFLESEKFSSLWDDLITTSPLIHSRKDRRKVFEALPNLGSVAVGDNPGEPQLKLPYNYPGSALLSAVEIAAASVKAYGFTLNFRREVERYLKAFVEARVEASCDWFWQHEINLILVLLQMDLCEKNLILRSGMKVVGLLRGCENMGCVRKLLDSVIFSEKFYGNSSRNQCEDFSSWRSIYWKFYSMNLEETSTALVSLSCSDWDKELLPQDWPLALLTIFLQQHTSDQMQLHILPQVEDEIITASMGLLGILEENSLIPVSPSEEFMYLMMPFLSTECRFMEPTVKDILRRRISSLFARCQNKKKNKSTRSACALPGKHDFESVYTVFLNHFQSSSYGDDLFSAMVMVPLAQKYDAKWRKMIWSEHIAVLRFITCTVEQLCGGSIDPYLEPPETDSSLLKLYSLALNSNCLRKDSLPHKIAQHHLMRSSLSRNSSNSPAMS</sequence>
<evidence type="ECO:0000256" key="1">
    <source>
        <dbReference type="ARBA" id="ARBA00004123"/>
    </source>
</evidence>
<dbReference type="InterPro" id="IPR039913">
    <property type="entry name" value="RPAP1/Rba50"/>
</dbReference>
<evidence type="ECO:0000259" key="7">
    <source>
        <dbReference type="Pfam" id="PF08621"/>
    </source>
</evidence>
<comment type="similarity">
    <text evidence="2">Belongs to the RPAP1 family.</text>
</comment>
<feature type="domain" description="RPAP1 N-terminal" evidence="7">
    <location>
        <begin position="159"/>
        <end position="200"/>
    </location>
</feature>
<name>A0A1B0CE78_LUTLO</name>
<evidence type="ECO:0000256" key="5">
    <source>
        <dbReference type="SAM" id="MobiDB-lite"/>
    </source>
</evidence>
<evidence type="ECO:0000259" key="8">
    <source>
        <dbReference type="Pfam" id="PF25766"/>
    </source>
</evidence>
<evidence type="ECO:0000256" key="2">
    <source>
        <dbReference type="ARBA" id="ARBA00009953"/>
    </source>
</evidence>
<protein>
    <submittedName>
        <fullName evidence="9">Putative rna polymerase ii-associated protein 1</fullName>
    </submittedName>
</protein>
<dbReference type="Pfam" id="PF08621">
    <property type="entry name" value="RPAP1_N"/>
    <property type="match status" value="1"/>
</dbReference>
<organism evidence="10 11">
    <name type="scientific">Lutzomyia longipalpis</name>
    <name type="common">Sand fly</name>
    <dbReference type="NCBI Taxonomy" id="7200"/>
    <lineage>
        <taxon>Eukaryota</taxon>
        <taxon>Metazoa</taxon>
        <taxon>Ecdysozoa</taxon>
        <taxon>Arthropoda</taxon>
        <taxon>Hexapoda</taxon>
        <taxon>Insecta</taxon>
        <taxon>Pterygota</taxon>
        <taxon>Neoptera</taxon>
        <taxon>Endopterygota</taxon>
        <taxon>Diptera</taxon>
        <taxon>Nematocera</taxon>
        <taxon>Psychodoidea</taxon>
        <taxon>Psychodidae</taxon>
        <taxon>Lutzomyia</taxon>
        <taxon>Lutzomyia</taxon>
    </lineage>
</organism>
<dbReference type="Pfam" id="PF08620">
    <property type="entry name" value="RPAP1_C"/>
    <property type="match status" value="1"/>
</dbReference>
<comment type="subcellular location">
    <subcellularLocation>
        <location evidence="1">Nucleus</location>
    </subcellularLocation>
</comment>
<dbReference type="GO" id="GO:0006366">
    <property type="term" value="P:transcription by RNA polymerase II"/>
    <property type="evidence" value="ECO:0007669"/>
    <property type="project" value="InterPro"/>
</dbReference>
<evidence type="ECO:0000256" key="3">
    <source>
        <dbReference type="ARBA" id="ARBA00023163"/>
    </source>
</evidence>
<dbReference type="PANTHER" id="PTHR21483">
    <property type="entry name" value="RNA POLYMERASE II-ASSOCIATED PROTEIN 1"/>
    <property type="match status" value="1"/>
</dbReference>
<proteinExistence type="inferred from homology"/>
<accession>A0A1B0CE78</accession>
<feature type="region of interest" description="Disordered" evidence="5">
    <location>
        <begin position="23"/>
        <end position="73"/>
    </location>
</feature>